<evidence type="ECO:0000313" key="3">
    <source>
        <dbReference type="Proteomes" id="UP000003586"/>
    </source>
</evidence>
<proteinExistence type="predicted"/>
<dbReference type="OrthoDB" id="1374200at2"/>
<accession>W0F6I8</accession>
<feature type="transmembrane region" description="Helical" evidence="1">
    <location>
        <begin position="7"/>
        <end position="26"/>
    </location>
</feature>
<keyword evidence="1" id="KW-1133">Transmembrane helix</keyword>
<protein>
    <submittedName>
        <fullName evidence="2">Uncharacterized protein</fullName>
    </submittedName>
</protein>
<evidence type="ECO:0000313" key="2">
    <source>
        <dbReference type="EMBL" id="AHF16976.1"/>
    </source>
</evidence>
<gene>
    <name evidence="2" type="ORF">NIASO_20890</name>
</gene>
<keyword evidence="3" id="KW-1185">Reference proteome</keyword>
<feature type="transmembrane region" description="Helical" evidence="1">
    <location>
        <begin position="32"/>
        <end position="49"/>
    </location>
</feature>
<dbReference type="AlphaFoldDB" id="W0F6I8"/>
<dbReference type="EMBL" id="CP007035">
    <property type="protein sequence ID" value="AHF16976.1"/>
    <property type="molecule type" value="Genomic_DNA"/>
</dbReference>
<dbReference type="Proteomes" id="UP000003586">
    <property type="component" value="Chromosome"/>
</dbReference>
<reference evidence="2 3" key="1">
    <citation type="submission" date="2013-12" db="EMBL/GenBank/DDBJ databases">
        <authorList>
            <consortium name="DOE Joint Genome Institute"/>
            <person name="Eisen J."/>
            <person name="Huntemann M."/>
            <person name="Han J."/>
            <person name="Chen A."/>
            <person name="Kyrpides N."/>
            <person name="Mavromatis K."/>
            <person name="Markowitz V."/>
            <person name="Palaniappan K."/>
            <person name="Ivanova N."/>
            <person name="Schaumberg A."/>
            <person name="Pati A."/>
            <person name="Liolios K."/>
            <person name="Nordberg H.P."/>
            <person name="Cantor M.N."/>
            <person name="Hua S.X."/>
            <person name="Woyke T."/>
        </authorList>
    </citation>
    <scope>NUCLEOTIDE SEQUENCE [LARGE SCALE GENOMIC DNA]</scope>
    <source>
        <strain evidence="3">DSM 19437</strain>
    </source>
</reference>
<keyword evidence="1" id="KW-0812">Transmembrane</keyword>
<feature type="transmembrane region" description="Helical" evidence="1">
    <location>
        <begin position="69"/>
        <end position="91"/>
    </location>
</feature>
<dbReference type="RefSeq" id="WP_008582454.1">
    <property type="nucleotide sequence ID" value="NZ_CP007035.1"/>
</dbReference>
<evidence type="ECO:0000256" key="1">
    <source>
        <dbReference type="SAM" id="Phobius"/>
    </source>
</evidence>
<sequence length="100" mass="11035">MKTKTFGVVTSLAMAITLIAAALSIIGIIRTGLYPAIIILCLLGLVPIASRHYAKKMANRPNAFQRNYYITGTLINLLSILVVLWMSFVIVHDRVLQDCC</sequence>
<dbReference type="KEGG" id="nso:NIASO_20890"/>
<name>W0F6I8_9BACT</name>
<dbReference type="HOGENOM" id="CLU_2302912_0_0_10"/>
<dbReference type="eggNOG" id="ENOG5032SAT">
    <property type="taxonomic scope" value="Bacteria"/>
</dbReference>
<organism evidence="2 3">
    <name type="scientific">Niabella soli DSM 19437</name>
    <dbReference type="NCBI Taxonomy" id="929713"/>
    <lineage>
        <taxon>Bacteria</taxon>
        <taxon>Pseudomonadati</taxon>
        <taxon>Bacteroidota</taxon>
        <taxon>Chitinophagia</taxon>
        <taxon>Chitinophagales</taxon>
        <taxon>Chitinophagaceae</taxon>
        <taxon>Niabella</taxon>
    </lineage>
</organism>
<keyword evidence="1" id="KW-0472">Membrane</keyword>